<evidence type="ECO:0000259" key="1">
    <source>
        <dbReference type="Pfam" id="PF18199"/>
    </source>
</evidence>
<feature type="domain" description="Dynein heavy chain C-terminal" evidence="1">
    <location>
        <begin position="1"/>
        <end position="78"/>
    </location>
</feature>
<comment type="caution">
    <text evidence="2">The sequence shown here is derived from an EMBL/GenBank/DDBJ whole genome shotgun (WGS) entry which is preliminary data.</text>
</comment>
<dbReference type="EMBL" id="CAXAMN010022573">
    <property type="protein sequence ID" value="CAK9070916.1"/>
    <property type="molecule type" value="Genomic_DNA"/>
</dbReference>
<dbReference type="PANTHER" id="PTHR22878">
    <property type="entry name" value="DYNEIN HEAVY CHAIN 6, AXONEMAL-LIKE-RELATED"/>
    <property type="match status" value="1"/>
</dbReference>
<accession>A0ABP0P4G1</accession>
<evidence type="ECO:0000313" key="2">
    <source>
        <dbReference type="EMBL" id="CAK9070916.1"/>
    </source>
</evidence>
<reference evidence="2 3" key="1">
    <citation type="submission" date="2024-02" db="EMBL/GenBank/DDBJ databases">
        <authorList>
            <person name="Chen Y."/>
            <person name="Shah S."/>
            <person name="Dougan E. K."/>
            <person name="Thang M."/>
            <person name="Chan C."/>
        </authorList>
    </citation>
    <scope>NUCLEOTIDE SEQUENCE [LARGE SCALE GENOMIC DNA]</scope>
</reference>
<dbReference type="PANTHER" id="PTHR22878:SF70">
    <property type="entry name" value="DYNEIN HEAVY CHAIN 2, AXONEMAL"/>
    <property type="match status" value="1"/>
</dbReference>
<gene>
    <name evidence="2" type="ORF">CCMP2556_LOCUS34898</name>
</gene>
<dbReference type="Pfam" id="PF18199">
    <property type="entry name" value="Dynein_C"/>
    <property type="match status" value="1"/>
</dbReference>
<evidence type="ECO:0000313" key="3">
    <source>
        <dbReference type="Proteomes" id="UP001642484"/>
    </source>
</evidence>
<organism evidence="2 3">
    <name type="scientific">Durusdinium trenchii</name>
    <dbReference type="NCBI Taxonomy" id="1381693"/>
    <lineage>
        <taxon>Eukaryota</taxon>
        <taxon>Sar</taxon>
        <taxon>Alveolata</taxon>
        <taxon>Dinophyceae</taxon>
        <taxon>Suessiales</taxon>
        <taxon>Symbiodiniaceae</taxon>
        <taxon>Durusdinium</taxon>
    </lineage>
</organism>
<protein>
    <recommendedName>
        <fullName evidence="1">Dynein heavy chain C-terminal domain-containing protein</fullName>
    </recommendedName>
</protein>
<sequence>MSANLETAFFEIFDGKTPAMWLKHSYPSLKPLGGYINDLVERLKFFQKWVDNGAPVMFWFSGIYFTQAFTTGASQNFACLGYPGRGLGRTRRRHVTSVLCLYNMVPTGRIEAFASMMCEEPFAFFLCDPRDPRVFWCQNCQAKCAGRMLEID</sequence>
<dbReference type="InterPro" id="IPR041228">
    <property type="entry name" value="Dynein_C"/>
</dbReference>
<dbReference type="Gene3D" id="1.20.1270.280">
    <property type="match status" value="1"/>
</dbReference>
<dbReference type="InterPro" id="IPR026983">
    <property type="entry name" value="DHC"/>
</dbReference>
<dbReference type="Proteomes" id="UP001642484">
    <property type="component" value="Unassembled WGS sequence"/>
</dbReference>
<keyword evidence="3" id="KW-1185">Reference proteome</keyword>
<proteinExistence type="predicted"/>
<name>A0ABP0P4G1_9DINO</name>